<keyword evidence="2" id="KW-0324">Glycolysis</keyword>
<dbReference type="AlphaFoldDB" id="A0A381KLS6"/>
<evidence type="ECO:0000256" key="2">
    <source>
        <dbReference type="ARBA" id="ARBA00023152"/>
    </source>
</evidence>
<dbReference type="InterPro" id="IPR017850">
    <property type="entry name" value="Alkaline_phosphatase_core_sf"/>
</dbReference>
<evidence type="ECO:0000256" key="4">
    <source>
        <dbReference type="ARBA" id="ARBA00023235"/>
    </source>
</evidence>
<evidence type="ECO:0000256" key="1">
    <source>
        <dbReference type="ARBA" id="ARBA00022723"/>
    </source>
</evidence>
<protein>
    <submittedName>
        <fullName evidence="6">Phosphoglyceromutase</fullName>
        <ecNumber evidence="6">5.4.2.-</ecNumber>
    </submittedName>
</protein>
<accession>A0A381KLS6</accession>
<evidence type="ECO:0000313" key="6">
    <source>
        <dbReference type="EMBL" id="SUY82849.1"/>
    </source>
</evidence>
<name>A0A381KLS6_CLODI</name>
<dbReference type="InterPro" id="IPR006124">
    <property type="entry name" value="Metalloenzyme"/>
</dbReference>
<sequence length="208" mass="22601">MDPQSLANTLGEYLAKNGKTQLRAAETEKYAHVTFFFNGGVEEPNKGEERLLIPSPKVATYDLKPEMSAYELTDKALDKLGEDKFDFIVLNFANPDMVGHTGSIEAAIKAVETVDTCVGKLIDKIVELGGSAIITADHGNAEYMLDPETGKTVTAHSINPVPFIVVGQEYESAKLLDGGRLSDIAPTILDMMKLEKPEEMTGHSLISK</sequence>
<evidence type="ECO:0000259" key="5">
    <source>
        <dbReference type="Pfam" id="PF01676"/>
    </source>
</evidence>
<dbReference type="GO" id="GO:0030145">
    <property type="term" value="F:manganese ion binding"/>
    <property type="evidence" value="ECO:0007669"/>
    <property type="project" value="TreeGrafter"/>
</dbReference>
<proteinExistence type="predicted"/>
<dbReference type="Pfam" id="PF01676">
    <property type="entry name" value="Metalloenzyme"/>
    <property type="match status" value="1"/>
</dbReference>
<feature type="domain" description="Metalloenzyme" evidence="5">
    <location>
        <begin position="3"/>
        <end position="196"/>
    </location>
</feature>
<dbReference type="FunFam" id="3.40.720.10:FF:000001">
    <property type="entry name" value="2,3-bisphosphoglycerate-independent phosphoglycerate mutase"/>
    <property type="match status" value="1"/>
</dbReference>
<dbReference type="SUPFAM" id="SSF53649">
    <property type="entry name" value="Alkaline phosphatase-like"/>
    <property type="match status" value="1"/>
</dbReference>
<dbReference type="PANTHER" id="PTHR31637:SF0">
    <property type="entry name" value="2,3-BISPHOSPHOGLYCERATE-INDEPENDENT PHOSPHOGLYCERATE MUTASE"/>
    <property type="match status" value="1"/>
</dbReference>
<dbReference type="PANTHER" id="PTHR31637">
    <property type="entry name" value="2,3-BISPHOSPHOGLYCERATE-INDEPENDENT PHOSPHOGLYCERATE MUTASE"/>
    <property type="match status" value="1"/>
</dbReference>
<keyword evidence="1" id="KW-0479">Metal-binding</keyword>
<dbReference type="EC" id="5.4.2.-" evidence="6"/>
<dbReference type="InterPro" id="IPR005995">
    <property type="entry name" value="Pgm_bpd_ind"/>
</dbReference>
<dbReference type="GO" id="GO:0006007">
    <property type="term" value="P:glucose catabolic process"/>
    <property type="evidence" value="ECO:0007669"/>
    <property type="project" value="InterPro"/>
</dbReference>
<keyword evidence="3" id="KW-0464">Manganese</keyword>
<gene>
    <name evidence="6" type="primary">gpmI_1</name>
    <name evidence="6" type="ORF">NCTC13307_03957</name>
</gene>
<reference evidence="6" key="1">
    <citation type="submission" date="2018-06" db="EMBL/GenBank/DDBJ databases">
        <authorList>
            <consortium name="Pathogen Informatics"/>
            <person name="Doyle S."/>
        </authorList>
    </citation>
    <scope>NUCLEOTIDE SEQUENCE</scope>
    <source>
        <strain evidence="6">NCTC13307</strain>
    </source>
</reference>
<dbReference type="GO" id="GO:0004619">
    <property type="term" value="F:phosphoglycerate mutase activity"/>
    <property type="evidence" value="ECO:0007669"/>
    <property type="project" value="InterPro"/>
</dbReference>
<dbReference type="GO" id="GO:0005829">
    <property type="term" value="C:cytosol"/>
    <property type="evidence" value="ECO:0007669"/>
    <property type="project" value="TreeGrafter"/>
</dbReference>
<dbReference type="Gene3D" id="3.40.720.10">
    <property type="entry name" value="Alkaline Phosphatase, subunit A"/>
    <property type="match status" value="1"/>
</dbReference>
<organism evidence="6">
    <name type="scientific">Clostridioides difficile</name>
    <name type="common">Peptoclostridium difficile</name>
    <dbReference type="NCBI Taxonomy" id="1496"/>
    <lineage>
        <taxon>Bacteria</taxon>
        <taxon>Bacillati</taxon>
        <taxon>Bacillota</taxon>
        <taxon>Clostridia</taxon>
        <taxon>Peptostreptococcales</taxon>
        <taxon>Peptostreptococcaceae</taxon>
        <taxon>Clostridioides</taxon>
    </lineage>
</organism>
<keyword evidence="4 6" id="KW-0413">Isomerase</keyword>
<evidence type="ECO:0000256" key="3">
    <source>
        <dbReference type="ARBA" id="ARBA00023211"/>
    </source>
</evidence>
<dbReference type="GO" id="GO:0006096">
    <property type="term" value="P:glycolytic process"/>
    <property type="evidence" value="ECO:0007669"/>
    <property type="project" value="UniProtKB-KW"/>
</dbReference>
<dbReference type="EMBL" id="UFWD01000002">
    <property type="protein sequence ID" value="SUY82849.1"/>
    <property type="molecule type" value="Genomic_DNA"/>
</dbReference>